<reference evidence="1" key="3">
    <citation type="journal article" date="2017" name="Nature">
        <title>Genome sequence of the progenitor of the wheat D genome Aegilops tauschii.</title>
        <authorList>
            <person name="Luo M.C."/>
            <person name="Gu Y.Q."/>
            <person name="Puiu D."/>
            <person name="Wang H."/>
            <person name="Twardziok S.O."/>
            <person name="Deal K.R."/>
            <person name="Huo N."/>
            <person name="Zhu T."/>
            <person name="Wang L."/>
            <person name="Wang Y."/>
            <person name="McGuire P.E."/>
            <person name="Liu S."/>
            <person name="Long H."/>
            <person name="Ramasamy R.K."/>
            <person name="Rodriguez J.C."/>
            <person name="Van S.L."/>
            <person name="Yuan L."/>
            <person name="Wang Z."/>
            <person name="Xia Z."/>
            <person name="Xiao L."/>
            <person name="Anderson O.D."/>
            <person name="Ouyang S."/>
            <person name="Liang Y."/>
            <person name="Zimin A.V."/>
            <person name="Pertea G."/>
            <person name="Qi P."/>
            <person name="Bennetzen J.L."/>
            <person name="Dai X."/>
            <person name="Dawson M.W."/>
            <person name="Muller H.G."/>
            <person name="Kugler K."/>
            <person name="Rivarola-Duarte L."/>
            <person name="Spannagl M."/>
            <person name="Mayer K.F.X."/>
            <person name="Lu F.H."/>
            <person name="Bevan M.W."/>
            <person name="Leroy P."/>
            <person name="Li P."/>
            <person name="You F.M."/>
            <person name="Sun Q."/>
            <person name="Liu Z."/>
            <person name="Lyons E."/>
            <person name="Wicker T."/>
            <person name="Salzberg S.L."/>
            <person name="Devos K.M."/>
            <person name="Dvorak J."/>
        </authorList>
    </citation>
    <scope>NUCLEOTIDE SEQUENCE [LARGE SCALE GENOMIC DNA]</scope>
    <source>
        <strain evidence="1">cv. AL8/78</strain>
    </source>
</reference>
<proteinExistence type="predicted"/>
<organism evidence="1 2">
    <name type="scientific">Aegilops tauschii subsp. strangulata</name>
    <name type="common">Goatgrass</name>
    <dbReference type="NCBI Taxonomy" id="200361"/>
    <lineage>
        <taxon>Eukaryota</taxon>
        <taxon>Viridiplantae</taxon>
        <taxon>Streptophyta</taxon>
        <taxon>Embryophyta</taxon>
        <taxon>Tracheophyta</taxon>
        <taxon>Spermatophyta</taxon>
        <taxon>Magnoliopsida</taxon>
        <taxon>Liliopsida</taxon>
        <taxon>Poales</taxon>
        <taxon>Poaceae</taxon>
        <taxon>BOP clade</taxon>
        <taxon>Pooideae</taxon>
        <taxon>Triticodae</taxon>
        <taxon>Triticeae</taxon>
        <taxon>Triticinae</taxon>
        <taxon>Aegilops</taxon>
    </lineage>
</organism>
<reference evidence="1" key="5">
    <citation type="journal article" date="2021" name="G3 (Bethesda)">
        <title>Aegilops tauschii genome assembly Aet v5.0 features greater sequence contiguity and improved annotation.</title>
        <authorList>
            <person name="Wang L."/>
            <person name="Zhu T."/>
            <person name="Rodriguez J.C."/>
            <person name="Deal K.R."/>
            <person name="Dubcovsky J."/>
            <person name="McGuire P.E."/>
            <person name="Lux T."/>
            <person name="Spannagl M."/>
            <person name="Mayer K.F.X."/>
            <person name="Baldrich P."/>
            <person name="Meyers B.C."/>
            <person name="Huo N."/>
            <person name="Gu Y.Q."/>
            <person name="Zhou H."/>
            <person name="Devos K.M."/>
            <person name="Bennetzen J.L."/>
            <person name="Unver T."/>
            <person name="Budak H."/>
            <person name="Gulick P.J."/>
            <person name="Galiba G."/>
            <person name="Kalapos B."/>
            <person name="Nelson D.R."/>
            <person name="Li P."/>
            <person name="You F.M."/>
            <person name="Luo M.C."/>
            <person name="Dvorak J."/>
        </authorList>
    </citation>
    <scope>NUCLEOTIDE SEQUENCE [LARGE SCALE GENOMIC DNA]</scope>
    <source>
        <strain evidence="1">cv. AL8/78</strain>
    </source>
</reference>
<dbReference type="Proteomes" id="UP000015105">
    <property type="component" value="Chromosome 4D"/>
</dbReference>
<reference evidence="2" key="2">
    <citation type="journal article" date="2017" name="Nat. Plants">
        <title>The Aegilops tauschii genome reveals multiple impacts of transposons.</title>
        <authorList>
            <person name="Zhao G."/>
            <person name="Zou C."/>
            <person name="Li K."/>
            <person name="Wang K."/>
            <person name="Li T."/>
            <person name="Gao L."/>
            <person name="Zhang X."/>
            <person name="Wang H."/>
            <person name="Yang Z."/>
            <person name="Liu X."/>
            <person name="Jiang W."/>
            <person name="Mao L."/>
            <person name="Kong X."/>
            <person name="Jiao Y."/>
            <person name="Jia J."/>
        </authorList>
    </citation>
    <scope>NUCLEOTIDE SEQUENCE [LARGE SCALE GENOMIC DNA]</scope>
    <source>
        <strain evidence="2">cv. AL8/78</strain>
    </source>
</reference>
<dbReference type="EnsemblPlants" id="AET4Gv20378300.1">
    <property type="protein sequence ID" value="AET4Gv20378300.1"/>
    <property type="gene ID" value="AET4Gv20378300"/>
</dbReference>
<protein>
    <submittedName>
        <fullName evidence="1">Uncharacterized protein</fullName>
    </submittedName>
</protein>
<accession>A0A453I0D7</accession>
<dbReference type="Gramene" id="AET4Gv20378300.1">
    <property type="protein sequence ID" value="AET4Gv20378300.1"/>
    <property type="gene ID" value="AET4Gv20378300"/>
</dbReference>
<sequence>MTMSCKLSTGAVVRWPHSVAAEASAFGVLSGHLVMMAAGQTKNMNISVNLCTDPLHSMVDFMFHCGFYVPCIVYVPLREFTFHLDFTFQILCFHANNINVA</sequence>
<dbReference type="AlphaFoldDB" id="A0A453I0D7"/>
<reference evidence="1" key="4">
    <citation type="submission" date="2019-03" db="UniProtKB">
        <authorList>
            <consortium name="EnsemblPlants"/>
        </authorList>
    </citation>
    <scope>IDENTIFICATION</scope>
</reference>
<reference evidence="2" key="1">
    <citation type="journal article" date="2014" name="Science">
        <title>Ancient hybridizations among the ancestral genomes of bread wheat.</title>
        <authorList>
            <consortium name="International Wheat Genome Sequencing Consortium,"/>
            <person name="Marcussen T."/>
            <person name="Sandve S.R."/>
            <person name="Heier L."/>
            <person name="Spannagl M."/>
            <person name="Pfeifer M."/>
            <person name="Jakobsen K.S."/>
            <person name="Wulff B.B."/>
            <person name="Steuernagel B."/>
            <person name="Mayer K.F."/>
            <person name="Olsen O.A."/>
        </authorList>
    </citation>
    <scope>NUCLEOTIDE SEQUENCE [LARGE SCALE GENOMIC DNA]</scope>
    <source>
        <strain evidence="2">cv. AL8/78</strain>
    </source>
</reference>
<name>A0A453I0D7_AEGTS</name>
<evidence type="ECO:0000313" key="2">
    <source>
        <dbReference type="Proteomes" id="UP000015105"/>
    </source>
</evidence>
<evidence type="ECO:0000313" key="1">
    <source>
        <dbReference type="EnsemblPlants" id="AET4Gv20378300.1"/>
    </source>
</evidence>
<keyword evidence="2" id="KW-1185">Reference proteome</keyword>